<dbReference type="InterPro" id="IPR001343">
    <property type="entry name" value="Hemolysn_Ca-bd"/>
</dbReference>
<dbReference type="RefSeq" id="WP_108384686.1">
    <property type="nucleotide sequence ID" value="NZ_QBUD01000001.1"/>
</dbReference>
<comment type="caution">
    <text evidence="1">The sequence shown here is derived from an EMBL/GenBank/DDBJ whole genome shotgun (WGS) entry which is preliminary data.</text>
</comment>
<evidence type="ECO:0000313" key="2">
    <source>
        <dbReference type="Proteomes" id="UP000244523"/>
    </source>
</evidence>
<dbReference type="SUPFAM" id="SSF51120">
    <property type="entry name" value="beta-Roll"/>
    <property type="match status" value="2"/>
</dbReference>
<dbReference type="Proteomes" id="UP000244523">
    <property type="component" value="Unassembled WGS sequence"/>
</dbReference>
<dbReference type="Pfam" id="PF00353">
    <property type="entry name" value="HemolysinCabind"/>
    <property type="match status" value="2"/>
</dbReference>
<dbReference type="EMBL" id="QBUD01000001">
    <property type="protein sequence ID" value="PUB18999.1"/>
    <property type="molecule type" value="Genomic_DNA"/>
</dbReference>
<dbReference type="PROSITE" id="PS00330">
    <property type="entry name" value="HEMOLYSIN_CALCIUM"/>
    <property type="match status" value="2"/>
</dbReference>
<dbReference type="InterPro" id="IPR018511">
    <property type="entry name" value="Hemolysin-typ_Ca-bd_CS"/>
</dbReference>
<keyword evidence="2" id="KW-1185">Reference proteome</keyword>
<evidence type="ECO:0008006" key="3">
    <source>
        <dbReference type="Google" id="ProtNLM"/>
    </source>
</evidence>
<dbReference type="OrthoDB" id="5714489at2"/>
<reference evidence="1 2" key="1">
    <citation type="submission" date="2018-04" db="EMBL/GenBank/DDBJ databases">
        <title>Genomic Encyclopedia of Archaeal and Bacterial Type Strains, Phase II (KMG-II): from individual species to whole genera.</title>
        <authorList>
            <person name="Goeker M."/>
        </authorList>
    </citation>
    <scope>NUCLEOTIDE SEQUENCE [LARGE SCALE GENOMIC DNA]</scope>
    <source>
        <strain evidence="1 2">DSM 29955</strain>
    </source>
</reference>
<organism evidence="1 2">
    <name type="scientific">Yoonia sediminilitoris</name>
    <dbReference type="NCBI Taxonomy" id="1286148"/>
    <lineage>
        <taxon>Bacteria</taxon>
        <taxon>Pseudomonadati</taxon>
        <taxon>Pseudomonadota</taxon>
        <taxon>Alphaproteobacteria</taxon>
        <taxon>Rhodobacterales</taxon>
        <taxon>Paracoccaceae</taxon>
        <taxon>Yoonia</taxon>
    </lineage>
</organism>
<dbReference type="GO" id="GO:0005509">
    <property type="term" value="F:calcium ion binding"/>
    <property type="evidence" value="ECO:0007669"/>
    <property type="project" value="InterPro"/>
</dbReference>
<dbReference type="AlphaFoldDB" id="A0A2T6KR24"/>
<name>A0A2T6KR24_9RHOB</name>
<gene>
    <name evidence="1" type="ORF">C8N45_101590</name>
</gene>
<proteinExistence type="predicted"/>
<evidence type="ECO:0000313" key="1">
    <source>
        <dbReference type="EMBL" id="PUB18999.1"/>
    </source>
</evidence>
<dbReference type="InterPro" id="IPR011049">
    <property type="entry name" value="Serralysin-like_metalloprot_C"/>
</dbReference>
<sequence length="789" mass="84190">MATPINPGNVQDFDQPLNTSPDYTAIHVFSTADITATFDGQTQGDDGANFIDFSGANGTKVTKDGVTLYPIDSEFGFNVTDFSGAEQKTIDLSYTEGWAGDLIIGDVQTGLVISDAPTDVFKTPAVLGTWLTGLGDNTVKASTEHYSVMQNVLSDQKYPGDPDAVYPLDDNLILLSQNPDYDGQYVADLLSGAVEGVTVDDVNLDGVVDIKDLLNPNESTIEYDIAYSTDYSVTMKDDGKLLYRWGNAVKRPNDVRIEAQLPLPEEWKETDPLSELKSLFRVTAAELVVHHTITNNPNDQIRPEDFENESAIGTLPTYEVITDYDGDIGRTVWATTDDYYAGDGTLYPAGTILRDTMLADAVTGTLLDQIGAMSSDLELGFTNAWYTTMDREPFEPELDGDTYVTGPRWRLKPDKYGQDLPGVVIPIDPSDPLPITSAEVKYEVGAETQTVINLLDWATPISPLEISAGWQNNAGTVSANGLNLTDDFDIAFYIKGDVKPATIYSTELVMDYEEVTLHEVGAEITGTEGSDFLVGIGSNSFTGGAGEDLFVLSYGTSVTDVITASVVADFEVGVDKLGLIGFDALAGFNIDSVEDRALISQGVSGDDLTVSVDGELVATLTGVAAALGVGAEVDPGEGLSISDSFLITNPGPGEPGDDDTIVGTAGPDVLTGTDDSDVILGLAGNDYLYGLAGEDVLDGGSGLDRLTGGADADVFVFAEGTGLDIVYDYTDGEDMIQLDGIDFSEITISDYRTTGAILQAGSDRMILRNVDFTDITIEDFIPDDGMLFA</sequence>
<accession>A0A2T6KR24</accession>
<protein>
    <recommendedName>
        <fullName evidence="3">Hemolysin type calcium-binding protein</fullName>
    </recommendedName>
</protein>
<dbReference type="Gene3D" id="2.150.10.10">
    <property type="entry name" value="Serralysin-like metalloprotease, C-terminal"/>
    <property type="match status" value="1"/>
</dbReference>
<dbReference type="PRINTS" id="PR00313">
    <property type="entry name" value="CABNDNGRPT"/>
</dbReference>